<gene>
    <name evidence="10" type="ORF">VNO80_14840</name>
</gene>
<evidence type="ECO:0000256" key="4">
    <source>
        <dbReference type="ARBA" id="ARBA00022737"/>
    </source>
</evidence>
<dbReference type="EMBL" id="JAYMYR010000006">
    <property type="protein sequence ID" value="KAK7355580.1"/>
    <property type="molecule type" value="Genomic_DNA"/>
</dbReference>
<name>A0AAN9QYS0_PHACN</name>
<dbReference type="PRINTS" id="PR00783">
    <property type="entry name" value="MINTRINSICP"/>
</dbReference>
<proteinExistence type="inferred from homology"/>
<keyword evidence="5 9" id="KW-1133">Transmembrane helix</keyword>
<dbReference type="GO" id="GO:0015250">
    <property type="term" value="F:water channel activity"/>
    <property type="evidence" value="ECO:0007669"/>
    <property type="project" value="TreeGrafter"/>
</dbReference>
<protein>
    <submittedName>
        <fullName evidence="10">Uncharacterized protein</fullName>
    </submittedName>
</protein>
<evidence type="ECO:0000313" key="10">
    <source>
        <dbReference type="EMBL" id="KAK7355580.1"/>
    </source>
</evidence>
<evidence type="ECO:0000313" key="11">
    <source>
        <dbReference type="Proteomes" id="UP001374584"/>
    </source>
</evidence>
<dbReference type="PROSITE" id="PS00221">
    <property type="entry name" value="MIP"/>
    <property type="match status" value="1"/>
</dbReference>
<evidence type="ECO:0000256" key="1">
    <source>
        <dbReference type="ARBA" id="ARBA00004141"/>
    </source>
</evidence>
<dbReference type="InterPro" id="IPR000425">
    <property type="entry name" value="MIP"/>
</dbReference>
<sequence length="253" mass="27168">MAIRTFMVRRTQDDIHSDTWRAALSEFISTLIFVFAASGSTIAVKNLSADAPTALVIVAVANAFAFFVAVSVSTNVSGGHVNPAVTFGFFVGGNLTLLRCILFWIAQILGSVIACLLLKFTSGGQRVPVFGLSSGVKVGNALALEMVMTFGLVYAVYATAADPRRRRNNLGTIAPIVIGLIVGANILVAGPFDGGSMNPAASFGPALVGWNWENHWVYWVGPLVGGGLAGFLYELVFVSFTRLRFRRDYLNYY</sequence>
<dbReference type="InterPro" id="IPR023271">
    <property type="entry name" value="Aquaporin-like"/>
</dbReference>
<dbReference type="GO" id="GO:0009705">
    <property type="term" value="C:plant-type vacuole membrane"/>
    <property type="evidence" value="ECO:0007669"/>
    <property type="project" value="TreeGrafter"/>
</dbReference>
<keyword evidence="6 9" id="KW-0472">Membrane</keyword>
<evidence type="ECO:0000256" key="9">
    <source>
        <dbReference type="SAM" id="Phobius"/>
    </source>
</evidence>
<comment type="subcellular location">
    <subcellularLocation>
        <location evidence="1">Membrane</location>
        <topology evidence="1">Multi-pass membrane protein</topology>
    </subcellularLocation>
</comment>
<dbReference type="Pfam" id="PF00230">
    <property type="entry name" value="MIP"/>
    <property type="match status" value="1"/>
</dbReference>
<dbReference type="PANTHER" id="PTHR45665">
    <property type="entry name" value="AQUAPORIN-8"/>
    <property type="match status" value="1"/>
</dbReference>
<keyword evidence="3 8" id="KW-0812">Transmembrane</keyword>
<feature type="transmembrane region" description="Helical" evidence="9">
    <location>
        <begin position="141"/>
        <end position="160"/>
    </location>
</feature>
<dbReference type="PANTHER" id="PTHR45665:SF54">
    <property type="entry name" value="AQUAPORIN TIP1-1"/>
    <property type="match status" value="1"/>
</dbReference>
<dbReference type="Gene3D" id="1.20.1080.10">
    <property type="entry name" value="Glycerol uptake facilitator protein"/>
    <property type="match status" value="1"/>
</dbReference>
<keyword evidence="11" id="KW-1185">Reference proteome</keyword>
<organism evidence="10 11">
    <name type="scientific">Phaseolus coccineus</name>
    <name type="common">Scarlet runner bean</name>
    <name type="synonym">Phaseolus multiflorus</name>
    <dbReference type="NCBI Taxonomy" id="3886"/>
    <lineage>
        <taxon>Eukaryota</taxon>
        <taxon>Viridiplantae</taxon>
        <taxon>Streptophyta</taxon>
        <taxon>Embryophyta</taxon>
        <taxon>Tracheophyta</taxon>
        <taxon>Spermatophyta</taxon>
        <taxon>Magnoliopsida</taxon>
        <taxon>eudicotyledons</taxon>
        <taxon>Gunneridae</taxon>
        <taxon>Pentapetalae</taxon>
        <taxon>rosids</taxon>
        <taxon>fabids</taxon>
        <taxon>Fabales</taxon>
        <taxon>Fabaceae</taxon>
        <taxon>Papilionoideae</taxon>
        <taxon>50 kb inversion clade</taxon>
        <taxon>NPAAA clade</taxon>
        <taxon>indigoferoid/millettioid clade</taxon>
        <taxon>Phaseoleae</taxon>
        <taxon>Phaseolus</taxon>
    </lineage>
</organism>
<reference evidence="10 11" key="1">
    <citation type="submission" date="2024-01" db="EMBL/GenBank/DDBJ databases">
        <title>The genomes of 5 underutilized Papilionoideae crops provide insights into root nodulation and disease resistanc.</title>
        <authorList>
            <person name="Jiang F."/>
        </authorList>
    </citation>
    <scope>NUCLEOTIDE SEQUENCE [LARGE SCALE GENOMIC DNA]</scope>
    <source>
        <strain evidence="10">JINMINGXINNONG_FW02</strain>
        <tissue evidence="10">Leaves</tissue>
    </source>
</reference>
<accession>A0AAN9QYS0</accession>
<dbReference type="InterPro" id="IPR022357">
    <property type="entry name" value="MIP_CS"/>
</dbReference>
<feature type="transmembrane region" description="Helical" evidence="9">
    <location>
        <begin position="216"/>
        <end position="240"/>
    </location>
</feature>
<dbReference type="FunFam" id="1.20.1080.10:FF:000002">
    <property type="entry name" value="Probable aquaporin TIP1-1"/>
    <property type="match status" value="1"/>
</dbReference>
<keyword evidence="4" id="KW-0677">Repeat</keyword>
<evidence type="ECO:0000256" key="8">
    <source>
        <dbReference type="RuleBase" id="RU000477"/>
    </source>
</evidence>
<dbReference type="AlphaFoldDB" id="A0AAN9QYS0"/>
<evidence type="ECO:0000256" key="7">
    <source>
        <dbReference type="ARBA" id="ARBA00038477"/>
    </source>
</evidence>
<feature type="transmembrane region" description="Helical" evidence="9">
    <location>
        <begin position="97"/>
        <end position="121"/>
    </location>
</feature>
<evidence type="ECO:0000256" key="5">
    <source>
        <dbReference type="ARBA" id="ARBA00022989"/>
    </source>
</evidence>
<evidence type="ECO:0000256" key="6">
    <source>
        <dbReference type="ARBA" id="ARBA00023136"/>
    </source>
</evidence>
<feature type="transmembrane region" description="Helical" evidence="9">
    <location>
        <begin position="20"/>
        <end position="42"/>
    </location>
</feature>
<comment type="caution">
    <text evidence="10">The sequence shown here is derived from an EMBL/GenBank/DDBJ whole genome shotgun (WGS) entry which is preliminary data.</text>
</comment>
<evidence type="ECO:0000256" key="2">
    <source>
        <dbReference type="ARBA" id="ARBA00022448"/>
    </source>
</evidence>
<feature type="transmembrane region" description="Helical" evidence="9">
    <location>
        <begin position="172"/>
        <end position="192"/>
    </location>
</feature>
<dbReference type="InterPro" id="IPR034294">
    <property type="entry name" value="Aquaporin_transptr"/>
</dbReference>
<evidence type="ECO:0000256" key="3">
    <source>
        <dbReference type="ARBA" id="ARBA00022692"/>
    </source>
</evidence>
<dbReference type="Proteomes" id="UP001374584">
    <property type="component" value="Unassembled WGS sequence"/>
</dbReference>
<keyword evidence="2 8" id="KW-0813">Transport</keyword>
<dbReference type="SUPFAM" id="SSF81338">
    <property type="entry name" value="Aquaporin-like"/>
    <property type="match status" value="1"/>
</dbReference>
<feature type="transmembrane region" description="Helical" evidence="9">
    <location>
        <begin position="54"/>
        <end position="76"/>
    </location>
</feature>
<comment type="similarity">
    <text evidence="7">Belongs to the MIP/aquaporin (TC 1.A.8) family. TIP (TC 1.A.8.10) subfamily.</text>
</comment>
<dbReference type="CDD" id="cd00333">
    <property type="entry name" value="MIP"/>
    <property type="match status" value="1"/>
</dbReference>